<name>A0A6J7P6N5_9ZZZZ</name>
<dbReference type="AlphaFoldDB" id="A0A6J7P6N5"/>
<feature type="compositionally biased region" description="Basic and acidic residues" evidence="1">
    <location>
        <begin position="216"/>
        <end position="232"/>
    </location>
</feature>
<accession>A0A6J7P6N5</accession>
<organism evidence="2">
    <name type="scientific">freshwater metagenome</name>
    <dbReference type="NCBI Taxonomy" id="449393"/>
    <lineage>
        <taxon>unclassified sequences</taxon>
        <taxon>metagenomes</taxon>
        <taxon>ecological metagenomes</taxon>
    </lineage>
</organism>
<feature type="region of interest" description="Disordered" evidence="1">
    <location>
        <begin position="206"/>
        <end position="232"/>
    </location>
</feature>
<protein>
    <submittedName>
        <fullName evidence="2">Unannotated protein</fullName>
    </submittedName>
</protein>
<evidence type="ECO:0000256" key="1">
    <source>
        <dbReference type="SAM" id="MobiDB-lite"/>
    </source>
</evidence>
<dbReference type="EMBL" id="CAFBOM010000306">
    <property type="protein sequence ID" value="CAB5001086.1"/>
    <property type="molecule type" value="Genomic_DNA"/>
</dbReference>
<sequence length="445" mass="46398">MDADDRAVLELHELDESGRAEDLALAIAAEVVLVGRDIGVAVQRAGLGLVQADARDLGLAVGDLRDVDVGDDDRVQAGDLLGDEDAVLEAAVGELQAGRDVADREHVRDVRALALVDEDPAALHGDALLLEPHAACIRAAAHGDEEDVGVEGLAILEGDEHAVLVLRCGCEAHAEREVDAALAVGALEGLRAGDVLVRDEIGEGLDDGDLGAEGAPDARELDADDPAAEHDDPLRDVVEVQSLIGGHDAAVDVEARERSRVGAGREDDIGARVLLAVHLDGVRGDEAPGALDVRDVAALHQTLKALVELADDAIAVLVHLDHVDAVQRGVHAEVGALTGAVGDLCRMEQRLGRDAAAVQAGAAELVLVDEDDGHAKLARAERAGVAAAAATEDDEVCTGHGRLRSAVVREVVGPILPQLSGRSERRCAPKPRCRPSGDSRRRPCR</sequence>
<reference evidence="2" key="1">
    <citation type="submission" date="2020-05" db="EMBL/GenBank/DDBJ databases">
        <authorList>
            <person name="Chiriac C."/>
            <person name="Salcher M."/>
            <person name="Ghai R."/>
            <person name="Kavagutti S V."/>
        </authorList>
    </citation>
    <scope>NUCLEOTIDE SEQUENCE</scope>
</reference>
<proteinExistence type="predicted"/>
<evidence type="ECO:0000313" key="2">
    <source>
        <dbReference type="EMBL" id="CAB5001086.1"/>
    </source>
</evidence>
<feature type="compositionally biased region" description="Basic and acidic residues" evidence="1">
    <location>
        <begin position="435"/>
        <end position="445"/>
    </location>
</feature>
<feature type="region of interest" description="Disordered" evidence="1">
    <location>
        <begin position="420"/>
        <end position="445"/>
    </location>
</feature>
<gene>
    <name evidence="2" type="ORF">UFOPK3957_01583</name>
</gene>